<dbReference type="GO" id="GO:0000747">
    <property type="term" value="P:conjugation with cellular fusion"/>
    <property type="evidence" value="ECO:0007669"/>
    <property type="project" value="EnsemblFungi"/>
</dbReference>
<keyword evidence="2" id="KW-0805">Transcription regulation</keyword>
<dbReference type="GO" id="GO:0071444">
    <property type="term" value="P:cellular response to pheromone"/>
    <property type="evidence" value="ECO:0007669"/>
    <property type="project" value="EnsemblFungi"/>
</dbReference>
<dbReference type="GO" id="GO:0045944">
    <property type="term" value="P:positive regulation of transcription by RNA polymerase II"/>
    <property type="evidence" value="ECO:0007669"/>
    <property type="project" value="EnsemblFungi"/>
</dbReference>
<dbReference type="PANTHER" id="PTHR47427">
    <property type="entry name" value="PROTEIN STE12"/>
    <property type="match status" value="1"/>
</dbReference>
<protein>
    <recommendedName>
        <fullName evidence="9">Transcription factor</fullName>
    </recommendedName>
</protein>
<dbReference type="GO" id="GO:0001403">
    <property type="term" value="P:invasive growth in response to glucose limitation"/>
    <property type="evidence" value="ECO:0007669"/>
    <property type="project" value="EnsemblFungi"/>
</dbReference>
<dbReference type="PANTHER" id="PTHR47427:SF1">
    <property type="entry name" value="PROTEIN STE12"/>
    <property type="match status" value="1"/>
</dbReference>
<dbReference type="GeneID" id="11503892"/>
<evidence type="ECO:0008006" key="9">
    <source>
        <dbReference type="Google" id="ProtNLM"/>
    </source>
</evidence>
<evidence type="ECO:0000256" key="4">
    <source>
        <dbReference type="ARBA" id="ARBA00023242"/>
    </source>
</evidence>
<gene>
    <name evidence="7" type="primary">TDEL0E02480</name>
    <name evidence="7" type="ORF">TDEL_0E02480</name>
</gene>
<comment type="subcellular location">
    <subcellularLocation>
        <location evidence="1">Nucleus</location>
    </subcellularLocation>
</comment>
<dbReference type="InParanoid" id="G8ZV47"/>
<evidence type="ECO:0000313" key="8">
    <source>
        <dbReference type="Proteomes" id="UP000005627"/>
    </source>
</evidence>
<feature type="region of interest" description="Disordered" evidence="6">
    <location>
        <begin position="609"/>
        <end position="692"/>
    </location>
</feature>
<organism evidence="7 8">
    <name type="scientific">Torulaspora delbrueckii</name>
    <name type="common">Yeast</name>
    <name type="synonym">Candida colliculosa</name>
    <dbReference type="NCBI Taxonomy" id="4950"/>
    <lineage>
        <taxon>Eukaryota</taxon>
        <taxon>Fungi</taxon>
        <taxon>Dikarya</taxon>
        <taxon>Ascomycota</taxon>
        <taxon>Saccharomycotina</taxon>
        <taxon>Saccharomycetes</taxon>
        <taxon>Saccharomycetales</taxon>
        <taxon>Saccharomycetaceae</taxon>
        <taxon>Torulaspora</taxon>
    </lineage>
</organism>
<keyword evidence="4" id="KW-0539">Nucleus</keyword>
<dbReference type="GO" id="GO:1990527">
    <property type="term" value="C:Tec1p-Ste12p-Dig1p complex"/>
    <property type="evidence" value="ECO:0007669"/>
    <property type="project" value="EnsemblFungi"/>
</dbReference>
<dbReference type="SMART" id="SM00424">
    <property type="entry name" value="STE"/>
    <property type="match status" value="1"/>
</dbReference>
<feature type="compositionally biased region" description="Polar residues" evidence="6">
    <location>
        <begin position="616"/>
        <end position="627"/>
    </location>
</feature>
<dbReference type="STRING" id="1076872.G8ZV47"/>
<sequence length="692" mass="79049">MKVRPSGGRTEELLEAGESDNDSVDGVLVKELEESLRLIEDLKFFLATAPVNWQENQIIRRYYLNNDQGFVSCVFWNNLYYITGTDIVKCCMYRMQKFGREVVQKKKFEEGIFSDLRNLKCGVDATLEPPKSEFLSFLFRNLCLKTQKKQKVFFWFSVPHDKLFADALERDLKRESLKQPSTTTAVADPALSFNYDIISSKSMNEQLNKYLQAKTEQLKVSPTDSNRMMIQPQDMKLKTEEDTKSPLKEMMDTEDFNLQLNSSTDTQQDDISSPDTSANFVPQKLVVEPSNLELNNERSGILKDTAITIDDSDRGDFPLDYFPVEIEYPNHDREMEPFTMRSAMSHLPPFYDDRQDEEVVPPTATFAVFPPYPMQTPYAMPMSSTRSHFLPSGKLWGPQVRERSPSPISKDSSFIKYSDHDDPTNYGLDEHSSSFSDHMQQQYQQSQSQYYNAYPKAYNNGYYGYYPQAADTSMHSNETMSYGYDEFFPAPEAYDQGYFLPQEPPNWNFVPPQAMQPPTSATGFITRPFTPGYRSAPVNGRAPFISMAQGGWQQHLASPYGSKETSATSKTYPSGTLHQPSSLGPRRPPYNASTLKSYLPKHGKIAKPIHRKTNSQHKQQPATVNSKTKLRTENFGETKSSNQTEKRRFSIPTPESNSLVVQVDDEEDSELPSEDFLNNDIQTRLHDLGESE</sequence>
<dbReference type="GO" id="GO:1990526">
    <property type="term" value="C:Ste12p-Dig1p-Dig2p complex"/>
    <property type="evidence" value="ECO:0007669"/>
    <property type="project" value="EnsemblFungi"/>
</dbReference>
<evidence type="ECO:0000256" key="3">
    <source>
        <dbReference type="ARBA" id="ARBA00023163"/>
    </source>
</evidence>
<dbReference type="GO" id="GO:0007124">
    <property type="term" value="P:pseudohyphal growth"/>
    <property type="evidence" value="ECO:0007669"/>
    <property type="project" value="EnsemblFungi"/>
</dbReference>
<dbReference type="InterPro" id="IPR003120">
    <property type="entry name" value="Ste12"/>
</dbReference>
<feature type="compositionally biased region" description="Polar residues" evidence="6">
    <location>
        <begin position="563"/>
        <end position="582"/>
    </location>
</feature>
<evidence type="ECO:0000313" key="7">
    <source>
        <dbReference type="EMBL" id="CCE92491.1"/>
    </source>
</evidence>
<keyword evidence="8" id="KW-1185">Reference proteome</keyword>
<reference evidence="7 8" key="1">
    <citation type="journal article" date="2011" name="Proc. Natl. Acad. Sci. U.S.A.">
        <title>Evolutionary erosion of yeast sex chromosomes by mating-type switching accidents.</title>
        <authorList>
            <person name="Gordon J.L."/>
            <person name="Armisen D."/>
            <person name="Proux-Wera E."/>
            <person name="Oheigeartaigh S.S."/>
            <person name="Byrne K.P."/>
            <person name="Wolfe K.H."/>
        </authorList>
    </citation>
    <scope>NUCLEOTIDE SEQUENCE [LARGE SCALE GENOMIC DNA]</scope>
    <source>
        <strain evidence="8">ATCC 10662 / CBS 1146 / NBRC 0425 / NCYC 2629 / NRRL Y-866</strain>
    </source>
</reference>
<evidence type="ECO:0000256" key="6">
    <source>
        <dbReference type="SAM" id="MobiDB-lite"/>
    </source>
</evidence>
<evidence type="ECO:0000256" key="1">
    <source>
        <dbReference type="ARBA" id="ARBA00004123"/>
    </source>
</evidence>
<accession>G8ZV47</accession>
<feature type="region of interest" description="Disordered" evidence="6">
    <location>
        <begin position="396"/>
        <end position="415"/>
    </location>
</feature>
<dbReference type="FunCoup" id="G8ZV47">
    <property type="interactions" value="2738"/>
</dbReference>
<dbReference type="OrthoDB" id="1095242at2759"/>
<feature type="compositionally biased region" description="Basic and acidic residues" evidence="6">
    <location>
        <begin position="683"/>
        <end position="692"/>
    </location>
</feature>
<dbReference type="Pfam" id="PF02200">
    <property type="entry name" value="STE"/>
    <property type="match status" value="1"/>
</dbReference>
<dbReference type="GO" id="GO:0000122">
    <property type="term" value="P:negative regulation of transcription by RNA polymerase II"/>
    <property type="evidence" value="ECO:0007669"/>
    <property type="project" value="EnsemblFungi"/>
</dbReference>
<dbReference type="KEGG" id="tdl:TDEL_0E02480"/>
<feature type="region of interest" description="Disordered" evidence="6">
    <location>
        <begin position="556"/>
        <end position="596"/>
    </location>
</feature>
<dbReference type="RefSeq" id="XP_003681702.1">
    <property type="nucleotide sequence ID" value="XM_003681654.1"/>
</dbReference>
<evidence type="ECO:0000256" key="2">
    <source>
        <dbReference type="ARBA" id="ARBA00023015"/>
    </source>
</evidence>
<comment type="similarity">
    <text evidence="5">Belongs to the STE12 transcription factor family.</text>
</comment>
<dbReference type="GO" id="GO:2000220">
    <property type="term" value="P:regulation of pseudohyphal growth"/>
    <property type="evidence" value="ECO:0007669"/>
    <property type="project" value="TreeGrafter"/>
</dbReference>
<dbReference type="eggNOG" id="ENOG502QTVR">
    <property type="taxonomic scope" value="Eukaryota"/>
</dbReference>
<feature type="compositionally biased region" description="Acidic residues" evidence="6">
    <location>
        <begin position="663"/>
        <end position="673"/>
    </location>
</feature>
<dbReference type="EMBL" id="HE616746">
    <property type="protein sequence ID" value="CCE92491.1"/>
    <property type="molecule type" value="Genomic_DNA"/>
</dbReference>
<dbReference type="Proteomes" id="UP000005627">
    <property type="component" value="Chromosome 5"/>
</dbReference>
<dbReference type="GO" id="GO:0005654">
    <property type="term" value="C:nucleoplasm"/>
    <property type="evidence" value="ECO:0007669"/>
    <property type="project" value="EnsemblFungi"/>
</dbReference>
<dbReference type="InterPro" id="IPR052127">
    <property type="entry name" value="STE12_transcription_factor"/>
</dbReference>
<keyword evidence="3" id="KW-0804">Transcription</keyword>
<name>G8ZV47_TORDE</name>
<dbReference type="GO" id="GO:0003700">
    <property type="term" value="F:DNA-binding transcription factor activity"/>
    <property type="evidence" value="ECO:0007669"/>
    <property type="project" value="EnsemblFungi"/>
</dbReference>
<proteinExistence type="inferred from homology"/>
<dbReference type="HOGENOM" id="CLU_019798_0_0_1"/>
<evidence type="ECO:0000256" key="5">
    <source>
        <dbReference type="ARBA" id="ARBA00024345"/>
    </source>
</evidence>
<dbReference type="AlphaFoldDB" id="G8ZV47"/>